<evidence type="ECO:0000313" key="9">
    <source>
        <dbReference type="EMBL" id="CAG9324096.1"/>
    </source>
</evidence>
<name>A0AAU9JEL5_9CILI</name>
<evidence type="ECO:0000259" key="8">
    <source>
        <dbReference type="Pfam" id="PF03810"/>
    </source>
</evidence>
<reference evidence="9" key="1">
    <citation type="submission" date="2021-09" db="EMBL/GenBank/DDBJ databases">
        <authorList>
            <consortium name="AG Swart"/>
            <person name="Singh M."/>
            <person name="Singh A."/>
            <person name="Seah K."/>
            <person name="Emmerich C."/>
        </authorList>
    </citation>
    <scope>NUCLEOTIDE SEQUENCE</scope>
    <source>
        <strain evidence="9">ATCC30299</strain>
    </source>
</reference>
<keyword evidence="10" id="KW-1185">Reference proteome</keyword>
<feature type="region of interest" description="Disordered" evidence="7">
    <location>
        <begin position="872"/>
        <end position="895"/>
    </location>
</feature>
<dbReference type="InterPro" id="IPR011989">
    <property type="entry name" value="ARM-like"/>
</dbReference>
<dbReference type="GO" id="GO:0006606">
    <property type="term" value="P:protein import into nucleus"/>
    <property type="evidence" value="ECO:0007669"/>
    <property type="project" value="TreeGrafter"/>
</dbReference>
<dbReference type="EMBL" id="CAJZBQ010000035">
    <property type="protein sequence ID" value="CAG9324096.1"/>
    <property type="molecule type" value="Genomic_DNA"/>
</dbReference>
<dbReference type="Gene3D" id="1.25.10.10">
    <property type="entry name" value="Leucine-rich Repeat Variant"/>
    <property type="match status" value="1"/>
</dbReference>
<dbReference type="Proteomes" id="UP001162131">
    <property type="component" value="Unassembled WGS sequence"/>
</dbReference>
<comment type="caution">
    <text evidence="9">The sequence shown here is derived from an EMBL/GenBank/DDBJ whole genome shotgun (WGS) entry which is preliminary data.</text>
</comment>
<protein>
    <recommendedName>
        <fullName evidence="8">Importin N-terminal domain-containing protein</fullName>
    </recommendedName>
</protein>
<keyword evidence="6" id="KW-0539">Nucleus</keyword>
<comment type="subcellular location">
    <subcellularLocation>
        <location evidence="2">Cytoplasm</location>
    </subcellularLocation>
    <subcellularLocation>
        <location evidence="1">Nucleus</location>
    </subcellularLocation>
</comment>
<dbReference type="GO" id="GO:0031267">
    <property type="term" value="F:small GTPase binding"/>
    <property type="evidence" value="ECO:0007669"/>
    <property type="project" value="InterPro"/>
</dbReference>
<dbReference type="AlphaFoldDB" id="A0AAU9JEL5"/>
<evidence type="ECO:0000256" key="3">
    <source>
        <dbReference type="ARBA" id="ARBA00022448"/>
    </source>
</evidence>
<dbReference type="GO" id="GO:0005829">
    <property type="term" value="C:cytosol"/>
    <property type="evidence" value="ECO:0007669"/>
    <property type="project" value="TreeGrafter"/>
</dbReference>
<dbReference type="PANTHER" id="PTHR10997:SF18">
    <property type="entry name" value="D-IMPORTIN 7_RANBP7"/>
    <property type="match status" value="1"/>
</dbReference>
<dbReference type="GO" id="GO:0005635">
    <property type="term" value="C:nuclear envelope"/>
    <property type="evidence" value="ECO:0007669"/>
    <property type="project" value="TreeGrafter"/>
</dbReference>
<evidence type="ECO:0000313" key="10">
    <source>
        <dbReference type="Proteomes" id="UP001162131"/>
    </source>
</evidence>
<evidence type="ECO:0000256" key="7">
    <source>
        <dbReference type="SAM" id="MobiDB-lite"/>
    </source>
</evidence>
<dbReference type="PANTHER" id="PTHR10997">
    <property type="entry name" value="IMPORTIN-7, 8, 11"/>
    <property type="match status" value="1"/>
</dbReference>
<evidence type="ECO:0000256" key="6">
    <source>
        <dbReference type="ARBA" id="ARBA00023242"/>
    </source>
</evidence>
<dbReference type="InterPro" id="IPR001494">
    <property type="entry name" value="Importin-beta_N"/>
</dbReference>
<evidence type="ECO:0000256" key="1">
    <source>
        <dbReference type="ARBA" id="ARBA00004123"/>
    </source>
</evidence>
<keyword evidence="3" id="KW-0813">Transport</keyword>
<organism evidence="9 10">
    <name type="scientific">Blepharisma stoltei</name>
    <dbReference type="NCBI Taxonomy" id="1481888"/>
    <lineage>
        <taxon>Eukaryota</taxon>
        <taxon>Sar</taxon>
        <taxon>Alveolata</taxon>
        <taxon>Ciliophora</taxon>
        <taxon>Postciliodesmatophora</taxon>
        <taxon>Heterotrichea</taxon>
        <taxon>Heterotrichida</taxon>
        <taxon>Blepharismidae</taxon>
        <taxon>Blepharisma</taxon>
    </lineage>
</organism>
<sequence>MDEAIIIEAFKASLQLDNEPNQNVQALISSIQTSIEGLIPKLMSIFLSDNPIEIRQLAATYIKNLSKIWEDSKREFPLPQADKTFLRTNVIKCLKFSIPNQIRSQFKEIAYQIIRVDFPWEGIFQQIDEALESDVDQVYAGLTLIHQVAKVYQYQTRESRKCFEALIDRTLGKLDKFLEAFLNDSNADAYWYILLILKIYWTSFKIEYPLSFSIVQQLDLWLGKLKNILESSLGSLETQAENEEDAKSRDLHPNWVCKKKIAQLLSRFFARYFMADKGISKSAGNHFESHWANPLLSAVLALLYKKPACYIPEKVTTYLLECVIRALKLKNAENIIKMPPTPNGKLAVPALISDVIISVLYRTRSDELAWQENPAEFLRKEKNFANSICYIKNSAISLLEIICEKGNLQLFLDYTSVELQSNPQIFHKEAILYALGSISRILKEKKDLSESIKNLLIIYVLPEFSSRIGFLRAIACWVFAQFSSFLTADLETQLLGFEKISQMMLDPDLPVRFEAALAFPRTLDWRIPNEKLSGYSRNIIEVYLKLMSQVDNEELIDALGVIVEKFQAEVTDYAAELIKYLLQFFLKITKNIDSINEDEGFLMGASILKIIDKLVSYLENKPQELLAASHLLVPVFNYCFNEYLEDFIHEAAILLARLLYSSPNNFLPHLFPFARCIRTYLLGEGNIQPCGLYNSVEFFSPIANFISKYPLLTATNLDIFLSIGLGLSKNKNEESNILLTGCKVLIVLLENLKGSLDQHIPTIINQVSNLYGFSVNKIIKAKASEVICISLWNNPIVTIQTLQNTNILKNIWKFCFGDLKQYQESLAKRYAILGLSSIIVTFKELPSFFSEKMPELLKKILELWKNIDEDVVMDERPEEEEEEEDTKMDEESDDWEDEDIVFSDLYDSPIESLELREHLKNTFLNVSISYPDIHSQACEILTEEEMLVLNQILN</sequence>
<accession>A0AAU9JEL5</accession>
<keyword evidence="4" id="KW-0963">Cytoplasm</keyword>
<gene>
    <name evidence="9" type="ORF">BSTOLATCC_MIC35117</name>
</gene>
<evidence type="ECO:0000256" key="5">
    <source>
        <dbReference type="ARBA" id="ARBA00022927"/>
    </source>
</evidence>
<evidence type="ECO:0000256" key="2">
    <source>
        <dbReference type="ARBA" id="ARBA00004496"/>
    </source>
</evidence>
<feature type="domain" description="Importin N-terminal" evidence="8">
    <location>
        <begin position="39"/>
        <end position="94"/>
    </location>
</feature>
<dbReference type="InterPro" id="IPR016024">
    <property type="entry name" value="ARM-type_fold"/>
</dbReference>
<dbReference type="SUPFAM" id="SSF48371">
    <property type="entry name" value="ARM repeat"/>
    <property type="match status" value="1"/>
</dbReference>
<proteinExistence type="predicted"/>
<keyword evidence="5" id="KW-0653">Protein transport</keyword>
<evidence type="ECO:0000256" key="4">
    <source>
        <dbReference type="ARBA" id="ARBA00022490"/>
    </source>
</evidence>
<dbReference type="Pfam" id="PF03810">
    <property type="entry name" value="IBN_N"/>
    <property type="match status" value="1"/>
</dbReference>